<evidence type="ECO:0000256" key="5">
    <source>
        <dbReference type="ARBA" id="ARBA00023163"/>
    </source>
</evidence>
<keyword evidence="2" id="KW-0805">Transcription regulation</keyword>
<evidence type="ECO:0000256" key="4">
    <source>
        <dbReference type="ARBA" id="ARBA00023125"/>
    </source>
</evidence>
<dbReference type="SUPFAM" id="SSF88659">
    <property type="entry name" value="Sigma3 and sigma4 domains of RNA polymerase sigma factors"/>
    <property type="match status" value="1"/>
</dbReference>
<dbReference type="InterPro" id="IPR013325">
    <property type="entry name" value="RNA_pol_sigma_r2"/>
</dbReference>
<feature type="domain" description="RNA polymerase sigma factor 70 region 4 type 2" evidence="7">
    <location>
        <begin position="98"/>
        <end position="150"/>
    </location>
</feature>
<dbReference type="EMBL" id="MSIE01000097">
    <property type="protein sequence ID" value="OLF08268.1"/>
    <property type="molecule type" value="Genomic_DNA"/>
</dbReference>
<dbReference type="Pfam" id="PF04542">
    <property type="entry name" value="Sigma70_r2"/>
    <property type="match status" value="1"/>
</dbReference>
<dbReference type="GO" id="GO:0003677">
    <property type="term" value="F:DNA binding"/>
    <property type="evidence" value="ECO:0007669"/>
    <property type="project" value="UniProtKB-KW"/>
</dbReference>
<evidence type="ECO:0000259" key="7">
    <source>
        <dbReference type="Pfam" id="PF08281"/>
    </source>
</evidence>
<keyword evidence="4" id="KW-0238">DNA-binding</keyword>
<dbReference type="NCBIfam" id="TIGR02983">
    <property type="entry name" value="SigE-fam_strep"/>
    <property type="match status" value="1"/>
</dbReference>
<proteinExistence type="inferred from homology"/>
<dbReference type="Gene3D" id="1.10.10.10">
    <property type="entry name" value="Winged helix-like DNA-binding domain superfamily/Winged helix DNA-binding domain"/>
    <property type="match status" value="1"/>
</dbReference>
<dbReference type="InterPro" id="IPR013324">
    <property type="entry name" value="RNA_pol_sigma_r3/r4-like"/>
</dbReference>
<comment type="similarity">
    <text evidence="1">Belongs to the sigma-70 factor family. ECF subfamily.</text>
</comment>
<keyword evidence="5" id="KW-0804">Transcription</keyword>
<dbReference type="Gene3D" id="1.10.1740.10">
    <property type="match status" value="1"/>
</dbReference>
<name>A0A1Q8C1N5_9PSEU</name>
<dbReference type="STRING" id="1912961.BU204_34520"/>
<dbReference type="Pfam" id="PF08281">
    <property type="entry name" value="Sigma70_r4_2"/>
    <property type="match status" value="1"/>
</dbReference>
<evidence type="ECO:0000256" key="2">
    <source>
        <dbReference type="ARBA" id="ARBA00023015"/>
    </source>
</evidence>
<dbReference type="NCBIfam" id="TIGR02937">
    <property type="entry name" value="sigma70-ECF"/>
    <property type="match status" value="1"/>
</dbReference>
<organism evidence="8 9">
    <name type="scientific">Actinophytocola xanthii</name>
    <dbReference type="NCBI Taxonomy" id="1912961"/>
    <lineage>
        <taxon>Bacteria</taxon>
        <taxon>Bacillati</taxon>
        <taxon>Actinomycetota</taxon>
        <taxon>Actinomycetes</taxon>
        <taxon>Pseudonocardiales</taxon>
        <taxon>Pseudonocardiaceae</taxon>
    </lineage>
</organism>
<dbReference type="InterPro" id="IPR014284">
    <property type="entry name" value="RNA_pol_sigma-70_dom"/>
</dbReference>
<dbReference type="PANTHER" id="PTHR43133">
    <property type="entry name" value="RNA POLYMERASE ECF-TYPE SIGMA FACTO"/>
    <property type="match status" value="1"/>
</dbReference>
<keyword evidence="9" id="KW-1185">Reference proteome</keyword>
<dbReference type="InterPro" id="IPR007627">
    <property type="entry name" value="RNA_pol_sigma70_r2"/>
</dbReference>
<protein>
    <submittedName>
        <fullName evidence="8">RNA polymerase subunit sigma-24</fullName>
    </submittedName>
</protein>
<gene>
    <name evidence="8" type="ORF">BU204_34520</name>
</gene>
<evidence type="ECO:0000259" key="6">
    <source>
        <dbReference type="Pfam" id="PF04542"/>
    </source>
</evidence>
<keyword evidence="3" id="KW-0731">Sigma factor</keyword>
<reference evidence="8 9" key="1">
    <citation type="submission" date="2016-12" db="EMBL/GenBank/DDBJ databases">
        <title>The draft genome sequence of Actinophytocola sp. 11-183.</title>
        <authorList>
            <person name="Wang W."/>
            <person name="Yuan L."/>
        </authorList>
    </citation>
    <scope>NUCLEOTIDE SEQUENCE [LARGE SCALE GENOMIC DNA]</scope>
    <source>
        <strain evidence="8 9">11-183</strain>
    </source>
</reference>
<dbReference type="Proteomes" id="UP000185596">
    <property type="component" value="Unassembled WGS sequence"/>
</dbReference>
<dbReference type="GO" id="GO:0006352">
    <property type="term" value="P:DNA-templated transcription initiation"/>
    <property type="evidence" value="ECO:0007669"/>
    <property type="project" value="InterPro"/>
</dbReference>
<dbReference type="CDD" id="cd06171">
    <property type="entry name" value="Sigma70_r4"/>
    <property type="match status" value="1"/>
</dbReference>
<dbReference type="InterPro" id="IPR013249">
    <property type="entry name" value="RNA_pol_sigma70_r4_t2"/>
</dbReference>
<accession>A0A1Q8C1N5</accession>
<feature type="domain" description="RNA polymerase sigma-70 region 2" evidence="6">
    <location>
        <begin position="16"/>
        <end position="73"/>
    </location>
</feature>
<dbReference type="GO" id="GO:0016987">
    <property type="term" value="F:sigma factor activity"/>
    <property type="evidence" value="ECO:0007669"/>
    <property type="project" value="UniProtKB-KW"/>
</dbReference>
<comment type="caution">
    <text evidence="8">The sequence shown here is derived from an EMBL/GenBank/DDBJ whole genome shotgun (WGS) entry which is preliminary data.</text>
</comment>
<dbReference type="PANTHER" id="PTHR43133:SF50">
    <property type="entry name" value="ECF RNA POLYMERASE SIGMA FACTOR SIGM"/>
    <property type="match status" value="1"/>
</dbReference>
<dbReference type="InterPro" id="IPR039425">
    <property type="entry name" value="RNA_pol_sigma-70-like"/>
</dbReference>
<dbReference type="InterPro" id="IPR036388">
    <property type="entry name" value="WH-like_DNA-bd_sf"/>
</dbReference>
<evidence type="ECO:0000256" key="3">
    <source>
        <dbReference type="ARBA" id="ARBA00023082"/>
    </source>
</evidence>
<dbReference type="SUPFAM" id="SSF88946">
    <property type="entry name" value="Sigma2 domain of RNA polymerase sigma factors"/>
    <property type="match status" value="1"/>
</dbReference>
<dbReference type="AlphaFoldDB" id="A0A1Q8C1N5"/>
<evidence type="ECO:0000313" key="9">
    <source>
        <dbReference type="Proteomes" id="UP000185596"/>
    </source>
</evidence>
<evidence type="ECO:0000313" key="8">
    <source>
        <dbReference type="EMBL" id="OLF08268.1"/>
    </source>
</evidence>
<dbReference type="InterPro" id="IPR014325">
    <property type="entry name" value="RNA_pol_sigma-E_actinobac"/>
</dbReference>
<sequence length="168" mass="18714">MEGDFADFYSARFDHARRGAYALCGDWGEAEELTQAGFVRLYARWSRVSRGNPEAYLRTVITRLFLDTRRRGRARERLVAELPELSGPAASTQVDERQSLLAALQTVAPRQRATLVLRIVHDLSIEQVAAVLRCSTGTVKSQLSRGIQALRAAYQNADVPERSAHDVG</sequence>
<evidence type="ECO:0000256" key="1">
    <source>
        <dbReference type="ARBA" id="ARBA00010641"/>
    </source>
</evidence>